<keyword evidence="17" id="KW-1185">Reference proteome</keyword>
<evidence type="ECO:0000256" key="3">
    <source>
        <dbReference type="ARBA" id="ARBA00022452"/>
    </source>
</evidence>
<keyword evidence="8 12" id="KW-0798">TonB box</keyword>
<feature type="domain" description="TonB-dependent receptor plug" evidence="15">
    <location>
        <begin position="57"/>
        <end position="168"/>
    </location>
</feature>
<evidence type="ECO:0000256" key="5">
    <source>
        <dbReference type="ARBA" id="ARBA00022692"/>
    </source>
</evidence>
<dbReference type="Proteomes" id="UP000320160">
    <property type="component" value="Unassembled WGS sequence"/>
</dbReference>
<evidence type="ECO:0000259" key="15">
    <source>
        <dbReference type="Pfam" id="PF07715"/>
    </source>
</evidence>
<dbReference type="PANTHER" id="PTHR32552">
    <property type="entry name" value="FERRICHROME IRON RECEPTOR-RELATED"/>
    <property type="match status" value="1"/>
</dbReference>
<proteinExistence type="inferred from homology"/>
<evidence type="ECO:0000256" key="2">
    <source>
        <dbReference type="ARBA" id="ARBA00022448"/>
    </source>
</evidence>
<evidence type="ECO:0000256" key="6">
    <source>
        <dbReference type="ARBA" id="ARBA00023004"/>
    </source>
</evidence>
<dbReference type="InterPro" id="IPR039426">
    <property type="entry name" value="TonB-dep_rcpt-like"/>
</dbReference>
<feature type="domain" description="TonB-dependent receptor-like beta-barrel" evidence="14">
    <location>
        <begin position="367"/>
        <end position="822"/>
    </location>
</feature>
<comment type="caution">
    <text evidence="16">The sequence shown here is derived from an EMBL/GenBank/DDBJ whole genome shotgun (WGS) entry which is preliminary data.</text>
</comment>
<evidence type="ECO:0000256" key="12">
    <source>
        <dbReference type="RuleBase" id="RU003357"/>
    </source>
</evidence>
<dbReference type="PANTHER" id="PTHR32552:SF81">
    <property type="entry name" value="TONB-DEPENDENT OUTER MEMBRANE RECEPTOR"/>
    <property type="match status" value="1"/>
</dbReference>
<keyword evidence="16" id="KW-0675">Receptor</keyword>
<keyword evidence="2 11" id="KW-0813">Transport</keyword>
<dbReference type="GO" id="GO:0006826">
    <property type="term" value="P:iron ion transport"/>
    <property type="evidence" value="ECO:0007669"/>
    <property type="project" value="UniProtKB-KW"/>
</dbReference>
<keyword evidence="9 11" id="KW-0472">Membrane</keyword>
<keyword evidence="5 11" id="KW-0812">Transmembrane</keyword>
<dbReference type="InterPro" id="IPR036942">
    <property type="entry name" value="Beta-barrel_TonB_sf"/>
</dbReference>
<dbReference type="PROSITE" id="PS52016">
    <property type="entry name" value="TONB_DEPENDENT_REC_3"/>
    <property type="match status" value="1"/>
</dbReference>
<sequence length="864" mass="91220">MGKVKQTGARASWLLAGAALVSVLLASPVFAQDNEAVAEEGEGEILVVGVRKRDEEIQTVPISITAYSAEGLAERNISNFADLGNATPGLNVTSIAGGTTQQIFVRGLAPANTTTDLNVEANVGTFIDGIYQTSRNTLDMISVLDVGQIEIAKGPQSALFGRSTFAGALSIATRRPARDFEGNISATVGVDEDYRIRGSVSVPLGDKAAIRISGGYLTYDGWGKNAADTSDNLGGTEKYAISGSLQLKPSDNFTATLSGFLTHSETEMTPVTQVPITAFNCGTTNATLGLRQQVCGGLTASKVSNLSTDIPDTLAKARQVSMELDWELDGVRIVSTTGLTRASNRAYNDYDGTSAGVTMGVCGLGAGCLAFAPFFGAPVPYTRLTSVNLYSTGLEKVKTFSQEIRLQSANDSPFQWILGGNYFEQKIPVAAGGIGADSRGLAANERLVQVNPLTFPATGVGGYDFTANGFLTTNPSSGQLFSSWSKASTKTMSIFASLGYEFGNLRVNAEGRYNIDRKRAQVFSVSNPTVAPNVNQLIVGTTVPAAGLFPVTGPLIAKTFESFAPRVTLDFKAADDVLLYASASKGVRSGGFNTANAVSTTGILASEVAYDEEANWTYEAGIKSQWMDKKLLVNLSAFYVDWTNAQVSSFTENPTAVNPVRIIRNIGGIKTKGFEALVEVKPIEMLGIGGSVTFSDVEFGAGTYDGGTVTQCVIGTGAAATAAPGCPPVIVVTTPSGAVRAVPSIEGLRPARSVELQWNLHATLDAPISDEWNASARVDVNHTGPSFNNIINTITFGNRTLTNVRLGFSNDRFSIALWGNNIFNKVYAANAINQPRAGLPVSFVVPEVYLGELRRFGVTASAKF</sequence>
<dbReference type="OrthoDB" id="9760494at2"/>
<evidence type="ECO:0000256" key="10">
    <source>
        <dbReference type="ARBA" id="ARBA00023237"/>
    </source>
</evidence>
<dbReference type="AlphaFoldDB" id="A0A553WAF4"/>
<name>A0A553WAF4_9SPHN</name>
<protein>
    <submittedName>
        <fullName evidence="16">TonB-dependent receptor</fullName>
    </submittedName>
</protein>
<gene>
    <name evidence="16" type="ORF">FOM92_10850</name>
</gene>
<keyword evidence="13" id="KW-0732">Signal</keyword>
<keyword evidence="6" id="KW-0408">Iron</keyword>
<evidence type="ECO:0000256" key="11">
    <source>
        <dbReference type="PROSITE-ProRule" id="PRU01360"/>
    </source>
</evidence>
<evidence type="ECO:0000313" key="16">
    <source>
        <dbReference type="EMBL" id="TSB01670.1"/>
    </source>
</evidence>
<keyword evidence="3 11" id="KW-1134">Transmembrane beta strand</keyword>
<keyword evidence="10 11" id="KW-0998">Cell outer membrane</keyword>
<comment type="similarity">
    <text evidence="11 12">Belongs to the TonB-dependent receptor family.</text>
</comment>
<accession>A0A553WAF4</accession>
<evidence type="ECO:0000313" key="17">
    <source>
        <dbReference type="Proteomes" id="UP000320160"/>
    </source>
</evidence>
<keyword evidence="4" id="KW-0410">Iron transport</keyword>
<dbReference type="SUPFAM" id="SSF56935">
    <property type="entry name" value="Porins"/>
    <property type="match status" value="1"/>
</dbReference>
<dbReference type="Gene3D" id="2.40.170.20">
    <property type="entry name" value="TonB-dependent receptor, beta-barrel domain"/>
    <property type="match status" value="1"/>
</dbReference>
<reference evidence="16 17" key="1">
    <citation type="submission" date="2019-07" db="EMBL/GenBank/DDBJ databases">
        <authorList>
            <person name="Park M."/>
        </authorList>
    </citation>
    <scope>NUCLEOTIDE SEQUENCE [LARGE SCALE GENOMIC DNA]</scope>
    <source>
        <strain evidence="16 17">KCTC32445</strain>
    </source>
</reference>
<evidence type="ECO:0000256" key="1">
    <source>
        <dbReference type="ARBA" id="ARBA00004571"/>
    </source>
</evidence>
<evidence type="ECO:0000256" key="7">
    <source>
        <dbReference type="ARBA" id="ARBA00023065"/>
    </source>
</evidence>
<dbReference type="GO" id="GO:0009279">
    <property type="term" value="C:cell outer membrane"/>
    <property type="evidence" value="ECO:0007669"/>
    <property type="project" value="UniProtKB-SubCell"/>
</dbReference>
<evidence type="ECO:0000256" key="9">
    <source>
        <dbReference type="ARBA" id="ARBA00023136"/>
    </source>
</evidence>
<dbReference type="InterPro" id="IPR000531">
    <property type="entry name" value="Beta-barrel_TonB"/>
</dbReference>
<keyword evidence="7" id="KW-0406">Ion transport</keyword>
<feature type="signal peptide" evidence="13">
    <location>
        <begin position="1"/>
        <end position="31"/>
    </location>
</feature>
<feature type="chain" id="PRO_5021973061" evidence="13">
    <location>
        <begin position="32"/>
        <end position="864"/>
    </location>
</feature>
<dbReference type="RefSeq" id="WP_143776888.1">
    <property type="nucleotide sequence ID" value="NZ_VKKU01000002.1"/>
</dbReference>
<organism evidence="16 17">
    <name type="scientific">Sphingorhabdus contaminans</name>
    <dbReference type="NCBI Taxonomy" id="1343899"/>
    <lineage>
        <taxon>Bacteria</taxon>
        <taxon>Pseudomonadati</taxon>
        <taxon>Pseudomonadota</taxon>
        <taxon>Alphaproteobacteria</taxon>
        <taxon>Sphingomonadales</taxon>
        <taxon>Sphingomonadaceae</taxon>
        <taxon>Sphingorhabdus</taxon>
    </lineage>
</organism>
<evidence type="ECO:0000256" key="8">
    <source>
        <dbReference type="ARBA" id="ARBA00023077"/>
    </source>
</evidence>
<dbReference type="InterPro" id="IPR012910">
    <property type="entry name" value="Plug_dom"/>
</dbReference>
<evidence type="ECO:0000256" key="4">
    <source>
        <dbReference type="ARBA" id="ARBA00022496"/>
    </source>
</evidence>
<comment type="subcellular location">
    <subcellularLocation>
        <location evidence="1 11">Cell outer membrane</location>
        <topology evidence="1 11">Multi-pass membrane protein</topology>
    </subcellularLocation>
</comment>
<dbReference type="Pfam" id="PF00593">
    <property type="entry name" value="TonB_dep_Rec_b-barrel"/>
    <property type="match status" value="1"/>
</dbReference>
<evidence type="ECO:0000259" key="14">
    <source>
        <dbReference type="Pfam" id="PF00593"/>
    </source>
</evidence>
<dbReference type="Pfam" id="PF07715">
    <property type="entry name" value="Plug"/>
    <property type="match status" value="1"/>
</dbReference>
<dbReference type="EMBL" id="VKKU01000002">
    <property type="protein sequence ID" value="TSB01670.1"/>
    <property type="molecule type" value="Genomic_DNA"/>
</dbReference>
<evidence type="ECO:0000256" key="13">
    <source>
        <dbReference type="SAM" id="SignalP"/>
    </source>
</evidence>